<gene>
    <name evidence="1" type="ORF">I4F81_008894</name>
</gene>
<accession>A0ACC3C7U2</accession>
<organism evidence="1 2">
    <name type="scientific">Pyropia yezoensis</name>
    <name type="common">Susabi-nori</name>
    <name type="synonym">Porphyra yezoensis</name>
    <dbReference type="NCBI Taxonomy" id="2788"/>
    <lineage>
        <taxon>Eukaryota</taxon>
        <taxon>Rhodophyta</taxon>
        <taxon>Bangiophyceae</taxon>
        <taxon>Bangiales</taxon>
        <taxon>Bangiaceae</taxon>
        <taxon>Pyropia</taxon>
    </lineage>
</organism>
<keyword evidence="2" id="KW-1185">Reference proteome</keyword>
<protein>
    <submittedName>
        <fullName evidence="1">Uncharacterized protein</fullName>
    </submittedName>
</protein>
<dbReference type="EMBL" id="CM020619">
    <property type="protein sequence ID" value="KAK1866374.1"/>
    <property type="molecule type" value="Genomic_DNA"/>
</dbReference>
<proteinExistence type="predicted"/>
<evidence type="ECO:0000313" key="1">
    <source>
        <dbReference type="EMBL" id="KAK1866374.1"/>
    </source>
</evidence>
<name>A0ACC3C7U2_PYRYE</name>
<reference evidence="1" key="1">
    <citation type="submission" date="2019-11" db="EMBL/GenBank/DDBJ databases">
        <title>Nori genome reveals adaptations in red seaweeds to the harsh intertidal environment.</title>
        <authorList>
            <person name="Wang D."/>
            <person name="Mao Y."/>
        </authorList>
    </citation>
    <scope>NUCLEOTIDE SEQUENCE</scope>
    <source>
        <tissue evidence="1">Gametophyte</tissue>
    </source>
</reference>
<comment type="caution">
    <text evidence="1">The sequence shown here is derived from an EMBL/GenBank/DDBJ whole genome shotgun (WGS) entry which is preliminary data.</text>
</comment>
<sequence length="163" mass="16292">MLTRLLMAMLVGGIIGVERRAAKSTAGFRTLMLVSLGSAIFTLTSLVGLPAGDANRVAAQIASGVGFLGAGCINGSGPHRGLTTAASIWIAAALGVAAAAGLPLLALSGALLTVAVLRQQSIEHRLLSTRWRLPRLGVPPSAKTAAKAAAKAPCASHHTGGLG</sequence>
<evidence type="ECO:0000313" key="2">
    <source>
        <dbReference type="Proteomes" id="UP000798662"/>
    </source>
</evidence>
<dbReference type="Proteomes" id="UP000798662">
    <property type="component" value="Chromosome 2"/>
</dbReference>